<gene>
    <name evidence="1" type="ORF">EOD39_6099</name>
</gene>
<dbReference type="AlphaFoldDB" id="A0A444UBM2"/>
<evidence type="ECO:0000313" key="1">
    <source>
        <dbReference type="EMBL" id="RXM32576.1"/>
    </source>
</evidence>
<sequence>MIQSDLVDLPRILRVFNDGRLLNLEVFWFISKYNHLKVQMEPLFRKADGRLNLTDTSAAFKVKEENCRSPWSRATSPEKVLSSASSAVLHDGRYPDNKVHVLGQYELQFGVFRGQVFKWVAENVLGYAGFLVAAMDKDTASGSRDSKNHNANKLSFKEYIELFPEGTEAIKLKIVKDKSPQPSTSKKLSS</sequence>
<protein>
    <submittedName>
        <fullName evidence="1">Uncharacterized protein</fullName>
    </submittedName>
</protein>
<dbReference type="Proteomes" id="UP000289886">
    <property type="component" value="Unassembled WGS sequence"/>
</dbReference>
<name>A0A444UBM2_ACIRT</name>
<proteinExistence type="predicted"/>
<evidence type="ECO:0000313" key="2">
    <source>
        <dbReference type="Proteomes" id="UP000289886"/>
    </source>
</evidence>
<comment type="caution">
    <text evidence="1">The sequence shown here is derived from an EMBL/GenBank/DDBJ whole genome shotgun (WGS) entry which is preliminary data.</text>
</comment>
<keyword evidence="2" id="KW-1185">Reference proteome</keyword>
<accession>A0A444UBM2</accession>
<organism evidence="1 2">
    <name type="scientific">Acipenser ruthenus</name>
    <name type="common">Sterlet sturgeon</name>
    <dbReference type="NCBI Taxonomy" id="7906"/>
    <lineage>
        <taxon>Eukaryota</taxon>
        <taxon>Metazoa</taxon>
        <taxon>Chordata</taxon>
        <taxon>Craniata</taxon>
        <taxon>Vertebrata</taxon>
        <taxon>Euteleostomi</taxon>
        <taxon>Actinopterygii</taxon>
        <taxon>Chondrostei</taxon>
        <taxon>Acipenseriformes</taxon>
        <taxon>Acipenseridae</taxon>
        <taxon>Acipenser</taxon>
    </lineage>
</organism>
<reference evidence="1 2" key="1">
    <citation type="submission" date="2019-01" db="EMBL/GenBank/DDBJ databases">
        <title>Draft Genome and Complete Hox-Cluster Characterization of the Sterlet Sturgeon (Acipenser ruthenus).</title>
        <authorList>
            <person name="Wei Q."/>
        </authorList>
    </citation>
    <scope>NUCLEOTIDE SEQUENCE [LARGE SCALE GENOMIC DNA]</scope>
    <source>
        <strain evidence="1">WHYD16114868_AA</strain>
        <tissue evidence="1">Blood</tissue>
    </source>
</reference>
<dbReference type="EMBL" id="SCEB01214891">
    <property type="protein sequence ID" value="RXM32576.1"/>
    <property type="molecule type" value="Genomic_DNA"/>
</dbReference>